<feature type="region of interest" description="Disordered" evidence="1">
    <location>
        <begin position="273"/>
        <end position="336"/>
    </location>
</feature>
<keyword evidence="3" id="KW-1185">Reference proteome</keyword>
<accession>A0A9N9ZDR2</accession>
<name>A0A9N9ZDR2_9HYPO</name>
<dbReference type="AlphaFoldDB" id="A0A9N9ZDR2"/>
<evidence type="ECO:0000313" key="2">
    <source>
        <dbReference type="EMBL" id="CAH0053354.1"/>
    </source>
</evidence>
<feature type="compositionally biased region" description="Polar residues" evidence="1">
    <location>
        <begin position="222"/>
        <end position="241"/>
    </location>
</feature>
<evidence type="ECO:0000256" key="1">
    <source>
        <dbReference type="SAM" id="MobiDB-lite"/>
    </source>
</evidence>
<proteinExistence type="predicted"/>
<protein>
    <submittedName>
        <fullName evidence="2">Uncharacterized protein</fullName>
    </submittedName>
</protein>
<feature type="compositionally biased region" description="Acidic residues" evidence="1">
    <location>
        <begin position="316"/>
        <end position="336"/>
    </location>
</feature>
<feature type="compositionally biased region" description="Low complexity" evidence="1">
    <location>
        <begin position="41"/>
        <end position="71"/>
    </location>
</feature>
<reference evidence="2 3" key="2">
    <citation type="submission" date="2021-10" db="EMBL/GenBank/DDBJ databases">
        <authorList>
            <person name="Piombo E."/>
        </authorList>
    </citation>
    <scope>NUCLEOTIDE SEQUENCE [LARGE SCALE GENOMIC DNA]</scope>
</reference>
<feature type="region of interest" description="Disordered" evidence="1">
    <location>
        <begin position="222"/>
        <end position="259"/>
    </location>
</feature>
<dbReference type="OrthoDB" id="5378435at2759"/>
<gene>
    <name evidence="2" type="ORF">CSOL1703_00005226</name>
</gene>
<evidence type="ECO:0000313" key="3">
    <source>
        <dbReference type="Proteomes" id="UP000775872"/>
    </source>
</evidence>
<sequence length="336" mass="37672">MYSLNGGISPGFLPMEPQDAFLDTWATQQAVSEASRRRSRSSVQYSGSSMRVVKPTSANNSPRRPAASSRRNMMVNDNQLYKRPQHIPEQLPISRPANPRASRPVSWHPSSQFYGIQTNYQLPQQYYPLTTTRLFPDQQDASTGCPQLSPMMTSYSPNTSPSSGFSPLPVEYPGTVPQYLNPTGWDTINTNNGSYFPIYTELPSNETPVAESTEWQPYMHGLSNTTPPTPDSTMYSQQPQPAVSEDPVRYDTLEEPEEEGEILVGMGLYDAPEKYDEDPQLNNYRSTTSSLFSSTYRSNEPTGKGLKLEETWEPPNSDDGEEEDDEEEEEDEDASS</sequence>
<organism evidence="2 3">
    <name type="scientific">Clonostachys solani</name>
    <dbReference type="NCBI Taxonomy" id="160281"/>
    <lineage>
        <taxon>Eukaryota</taxon>
        <taxon>Fungi</taxon>
        <taxon>Dikarya</taxon>
        <taxon>Ascomycota</taxon>
        <taxon>Pezizomycotina</taxon>
        <taxon>Sordariomycetes</taxon>
        <taxon>Hypocreomycetidae</taxon>
        <taxon>Hypocreales</taxon>
        <taxon>Bionectriaceae</taxon>
        <taxon>Clonostachys</taxon>
    </lineage>
</organism>
<feature type="region of interest" description="Disordered" evidence="1">
    <location>
        <begin position="33"/>
        <end position="71"/>
    </location>
</feature>
<dbReference type="Proteomes" id="UP000775872">
    <property type="component" value="Unassembled WGS sequence"/>
</dbReference>
<comment type="caution">
    <text evidence="2">The sequence shown here is derived from an EMBL/GenBank/DDBJ whole genome shotgun (WGS) entry which is preliminary data.</text>
</comment>
<feature type="compositionally biased region" description="Polar residues" evidence="1">
    <location>
        <begin position="280"/>
        <end position="301"/>
    </location>
</feature>
<reference evidence="3" key="1">
    <citation type="submission" date="2019-06" db="EMBL/GenBank/DDBJ databases">
        <authorList>
            <person name="Broberg M."/>
        </authorList>
    </citation>
    <scope>NUCLEOTIDE SEQUENCE [LARGE SCALE GENOMIC DNA]</scope>
</reference>
<dbReference type="EMBL" id="CABFOC020000045">
    <property type="protein sequence ID" value="CAH0053354.1"/>
    <property type="molecule type" value="Genomic_DNA"/>
</dbReference>